<dbReference type="AlphaFoldDB" id="A0AAV4WXD9"/>
<dbReference type="SUPFAM" id="SSF51445">
    <property type="entry name" value="(Trans)glycosidases"/>
    <property type="match status" value="1"/>
</dbReference>
<keyword evidence="8" id="KW-1185">Reference proteome</keyword>
<dbReference type="InterPro" id="IPR000514">
    <property type="entry name" value="Glyco_hydro_39"/>
</dbReference>
<dbReference type="InterPro" id="IPR051923">
    <property type="entry name" value="Glycosyl_Hydrolase_39"/>
</dbReference>
<dbReference type="Pfam" id="PF21200">
    <property type="entry name" value="Glyco_hydro_39_C"/>
    <property type="match status" value="1"/>
</dbReference>
<dbReference type="SUPFAM" id="SSF51011">
    <property type="entry name" value="Glycosyl hydrolase domain"/>
    <property type="match status" value="1"/>
</dbReference>
<evidence type="ECO:0000259" key="5">
    <source>
        <dbReference type="Pfam" id="PF01229"/>
    </source>
</evidence>
<dbReference type="Pfam" id="PF01229">
    <property type="entry name" value="Glyco_hydro_39"/>
    <property type="match status" value="1"/>
</dbReference>
<sequence>MFGIDYVMKWNFETWNEPDHHDFDELNITLQGFLNYYDACSEGLYSADKRLRFGGPGGSCVRLDFISFHKKGNASTNLILDEEIETIEYIVSNFPSLINTSIFNDEADPLKNWSFSQWWRADSTYAAMVVKIILDHIYFYYFTERTLLARFQVNNTSPNYVEFVRKPVYAAFGLLNKLCPNVLSVNLTSGDQPLKNWGQEFGAIATHCVSGDVVILFVQYRRHFSKWNSCSGRCEFEIPKRKKNRAVRWAILEINNVKSNPYLVWENLGMPSYPSIEEFSLMKRKRGAMDERTMGLYKNSHNLEFHLNVTNVRFFQTWNKTVEISWTDKHNSCVLTYNLLHNSHLHGPYNQVNKKIFKFPSYWHTCYKKKNNCDIKGFYKIYPVDYWGRRGPDSDIFHFKG</sequence>
<evidence type="ECO:0000313" key="7">
    <source>
        <dbReference type="EMBL" id="GIY86314.1"/>
    </source>
</evidence>
<protein>
    <submittedName>
        <fullName evidence="7">Alpha-L-iduronidase</fullName>
    </submittedName>
</protein>
<feature type="domain" description="Alpha-L-iduronidase C-terminal" evidence="6">
    <location>
        <begin position="310"/>
        <end position="395"/>
    </location>
</feature>
<accession>A0AAV4WXD9</accession>
<dbReference type="Gene3D" id="3.20.20.80">
    <property type="entry name" value="Glycosidases"/>
    <property type="match status" value="1"/>
</dbReference>
<dbReference type="PROSITE" id="PS01027">
    <property type="entry name" value="GLYCOSYL_HYDROL_F39"/>
    <property type="match status" value="1"/>
</dbReference>
<organism evidence="7 8">
    <name type="scientific">Caerostris extrusa</name>
    <name type="common">Bark spider</name>
    <name type="synonym">Caerostris bankana</name>
    <dbReference type="NCBI Taxonomy" id="172846"/>
    <lineage>
        <taxon>Eukaryota</taxon>
        <taxon>Metazoa</taxon>
        <taxon>Ecdysozoa</taxon>
        <taxon>Arthropoda</taxon>
        <taxon>Chelicerata</taxon>
        <taxon>Arachnida</taxon>
        <taxon>Araneae</taxon>
        <taxon>Araneomorphae</taxon>
        <taxon>Entelegynae</taxon>
        <taxon>Araneoidea</taxon>
        <taxon>Araneidae</taxon>
        <taxon>Caerostris</taxon>
    </lineage>
</organism>
<evidence type="ECO:0000256" key="3">
    <source>
        <dbReference type="ARBA" id="ARBA00023295"/>
    </source>
</evidence>
<dbReference type="GO" id="GO:0005975">
    <property type="term" value="P:carbohydrate metabolic process"/>
    <property type="evidence" value="ECO:0007669"/>
    <property type="project" value="InterPro"/>
</dbReference>
<keyword evidence="3" id="KW-0326">Glycosidase</keyword>
<evidence type="ECO:0000256" key="4">
    <source>
        <dbReference type="PIRSR" id="PIRSR600514-1"/>
    </source>
</evidence>
<proteinExistence type="inferred from homology"/>
<dbReference type="GO" id="GO:0003940">
    <property type="term" value="F:L-iduronidase activity"/>
    <property type="evidence" value="ECO:0007669"/>
    <property type="project" value="TreeGrafter"/>
</dbReference>
<dbReference type="PANTHER" id="PTHR12631:SF8">
    <property type="entry name" value="ALPHA-L-IDURONIDASE"/>
    <property type="match status" value="1"/>
</dbReference>
<name>A0AAV4WXD9_CAEEX</name>
<dbReference type="PANTHER" id="PTHR12631">
    <property type="entry name" value="ALPHA-L-IDURONIDASE"/>
    <property type="match status" value="1"/>
</dbReference>
<reference evidence="7 8" key="1">
    <citation type="submission" date="2021-06" db="EMBL/GenBank/DDBJ databases">
        <title>Caerostris extrusa draft genome.</title>
        <authorList>
            <person name="Kono N."/>
            <person name="Arakawa K."/>
        </authorList>
    </citation>
    <scope>NUCLEOTIDE SEQUENCE [LARGE SCALE GENOMIC DNA]</scope>
</reference>
<keyword evidence="2" id="KW-0378">Hydrolase</keyword>
<dbReference type="InterPro" id="IPR049167">
    <property type="entry name" value="GH39_C"/>
</dbReference>
<dbReference type="Proteomes" id="UP001054945">
    <property type="component" value="Unassembled WGS sequence"/>
</dbReference>
<dbReference type="InterPro" id="IPR017853">
    <property type="entry name" value="GH"/>
</dbReference>
<dbReference type="Gene3D" id="2.60.40.10">
    <property type="entry name" value="Immunoglobulins"/>
    <property type="match status" value="1"/>
</dbReference>
<evidence type="ECO:0000259" key="6">
    <source>
        <dbReference type="Pfam" id="PF21200"/>
    </source>
</evidence>
<comment type="caution">
    <text evidence="7">The sequence shown here is derived from an EMBL/GenBank/DDBJ whole genome shotgun (WGS) entry which is preliminary data.</text>
</comment>
<feature type="active site" description="Proton donor" evidence="4">
    <location>
        <position position="17"/>
    </location>
</feature>
<dbReference type="EMBL" id="BPLR01016779">
    <property type="protein sequence ID" value="GIY86314.1"/>
    <property type="molecule type" value="Genomic_DNA"/>
</dbReference>
<gene>
    <name evidence="7" type="primary">IDUA</name>
    <name evidence="7" type="ORF">CEXT_212511</name>
</gene>
<evidence type="ECO:0000313" key="8">
    <source>
        <dbReference type="Proteomes" id="UP001054945"/>
    </source>
</evidence>
<dbReference type="InterPro" id="IPR013783">
    <property type="entry name" value="Ig-like_fold"/>
</dbReference>
<dbReference type="InterPro" id="IPR049166">
    <property type="entry name" value="GH39_cat"/>
</dbReference>
<evidence type="ECO:0000256" key="1">
    <source>
        <dbReference type="ARBA" id="ARBA00008875"/>
    </source>
</evidence>
<dbReference type="InterPro" id="IPR049165">
    <property type="entry name" value="GH39_as"/>
</dbReference>
<feature type="domain" description="Glycosyl hydrolases family 39 N-terminal catalytic" evidence="5">
    <location>
        <begin position="2"/>
        <end position="284"/>
    </location>
</feature>
<dbReference type="PRINTS" id="PR00745">
    <property type="entry name" value="GLHYDRLASE39"/>
</dbReference>
<evidence type="ECO:0000256" key="2">
    <source>
        <dbReference type="ARBA" id="ARBA00022801"/>
    </source>
</evidence>
<comment type="similarity">
    <text evidence="1">Belongs to the glycosyl hydrolase 39 family.</text>
</comment>